<dbReference type="STRING" id="147828.A0A4S2K2J4"/>
<dbReference type="GO" id="GO:0005740">
    <property type="term" value="C:mitochondrial envelope"/>
    <property type="evidence" value="ECO:0007669"/>
    <property type="project" value="InterPro"/>
</dbReference>
<protein>
    <recommendedName>
        <fullName evidence="3">Cytochrome c oxidase subunit 5B, mitochondrial</fullName>
    </recommendedName>
</protein>
<proteinExistence type="predicted"/>
<name>A0A4S2K2J4_OPIFE</name>
<evidence type="ECO:0000313" key="2">
    <source>
        <dbReference type="Proteomes" id="UP000308267"/>
    </source>
</evidence>
<organism evidence="1 2">
    <name type="scientific">Opisthorchis felineus</name>
    <dbReference type="NCBI Taxonomy" id="147828"/>
    <lineage>
        <taxon>Eukaryota</taxon>
        <taxon>Metazoa</taxon>
        <taxon>Spiralia</taxon>
        <taxon>Lophotrochozoa</taxon>
        <taxon>Platyhelminthes</taxon>
        <taxon>Trematoda</taxon>
        <taxon>Digenea</taxon>
        <taxon>Opisthorchiida</taxon>
        <taxon>Opisthorchiata</taxon>
        <taxon>Opisthorchiidae</taxon>
        <taxon>Opisthorchis</taxon>
    </lineage>
</organism>
<dbReference type="OrthoDB" id="10249250at2759"/>
<gene>
    <name evidence="1" type="ORF">CRM22_011234</name>
</gene>
<dbReference type="AlphaFoldDB" id="A0A4S2K2J4"/>
<dbReference type="Gene3D" id="2.60.11.10">
    <property type="entry name" value="Cytochrome c oxidase, subunit Vb"/>
    <property type="match status" value="1"/>
</dbReference>
<sequence length="228" mass="26826">MTSIFWRGMAVRVARSSAALFRWQCLRFSSGDTHANVGIKERMRRFILENPYLSPPKAEGLNVPATRVASVLQEDLYYQLTSLDVDHQPRFPDLAPNSRENPLIIGGDEERRAMRCMCHPEVNYVRTLVLYRDMPSRCQCGNWFKLVDMERFEQAREEKWQKIKDEPENAKLLKELAETEEELNQLFQKGRGMTMYTRGATEITEKLSVAWKRYRKTFLEIRKKMDIP</sequence>
<dbReference type="GO" id="GO:0006123">
    <property type="term" value="P:mitochondrial electron transport, cytochrome c to oxygen"/>
    <property type="evidence" value="ECO:0007669"/>
    <property type="project" value="InterPro"/>
</dbReference>
<evidence type="ECO:0008006" key="3">
    <source>
        <dbReference type="Google" id="ProtNLM"/>
    </source>
</evidence>
<reference evidence="1 2" key="1">
    <citation type="journal article" date="2019" name="BMC Genomics">
        <title>New insights from Opisthorchis felineus genome: update on genomics of the epidemiologically important liver flukes.</title>
        <authorList>
            <person name="Ershov N.I."/>
            <person name="Mordvinov V.A."/>
            <person name="Prokhortchouk E.B."/>
            <person name="Pakharukova M.Y."/>
            <person name="Gunbin K.V."/>
            <person name="Ustyantsev K."/>
            <person name="Genaev M.A."/>
            <person name="Blinov A.G."/>
            <person name="Mazur A."/>
            <person name="Boulygina E."/>
            <person name="Tsygankova S."/>
            <person name="Khrameeva E."/>
            <person name="Chekanov N."/>
            <person name="Fan G."/>
            <person name="Xiao A."/>
            <person name="Zhang H."/>
            <person name="Xu X."/>
            <person name="Yang H."/>
            <person name="Solovyev V."/>
            <person name="Lee S.M."/>
            <person name="Liu X."/>
            <person name="Afonnikov D.A."/>
            <person name="Skryabin K.G."/>
        </authorList>
    </citation>
    <scope>NUCLEOTIDE SEQUENCE [LARGE SCALE GENOMIC DNA]</scope>
    <source>
        <strain evidence="1">AK-0245</strain>
        <tissue evidence="1">Whole organism</tissue>
    </source>
</reference>
<dbReference type="SUPFAM" id="SSF57802">
    <property type="entry name" value="Rubredoxin-like"/>
    <property type="match status" value="1"/>
</dbReference>
<keyword evidence="2" id="KW-1185">Reference proteome</keyword>
<dbReference type="EMBL" id="SJOL01012618">
    <property type="protein sequence ID" value="TGZ41387.1"/>
    <property type="molecule type" value="Genomic_DNA"/>
</dbReference>
<dbReference type="GO" id="GO:0045277">
    <property type="term" value="C:respiratory chain complex IV"/>
    <property type="evidence" value="ECO:0007669"/>
    <property type="project" value="InterPro"/>
</dbReference>
<evidence type="ECO:0000313" key="1">
    <source>
        <dbReference type="EMBL" id="TGZ41387.1"/>
    </source>
</evidence>
<dbReference type="Proteomes" id="UP000308267">
    <property type="component" value="Unassembled WGS sequence"/>
</dbReference>
<dbReference type="InterPro" id="IPR036972">
    <property type="entry name" value="Cyt_c_oxidase_su5b_sf"/>
</dbReference>
<accession>A0A4S2K2J4</accession>
<comment type="caution">
    <text evidence="1">The sequence shown here is derived from an EMBL/GenBank/DDBJ whole genome shotgun (WGS) entry which is preliminary data.</text>
</comment>